<dbReference type="EC" id="2.7.1.33" evidence="6 16"/>
<dbReference type="AlphaFoldDB" id="A0A8J2Z1K8"/>
<dbReference type="NCBIfam" id="NF009855">
    <property type="entry name" value="PRK13321.1"/>
    <property type="match status" value="1"/>
</dbReference>
<evidence type="ECO:0000256" key="7">
    <source>
        <dbReference type="ARBA" id="ARBA00022490"/>
    </source>
</evidence>
<keyword evidence="12 16" id="KW-0630">Potassium</keyword>
<feature type="binding site" evidence="16">
    <location>
        <begin position="108"/>
        <end position="111"/>
    </location>
    <ligand>
        <name>substrate</name>
    </ligand>
</feature>
<evidence type="ECO:0000256" key="8">
    <source>
        <dbReference type="ARBA" id="ARBA00022679"/>
    </source>
</evidence>
<evidence type="ECO:0000313" key="17">
    <source>
        <dbReference type="EMBL" id="GGF86998.1"/>
    </source>
</evidence>
<dbReference type="OrthoDB" id="9781305at2"/>
<dbReference type="PANTHER" id="PTHR34265">
    <property type="entry name" value="TYPE III PANTOTHENATE KINASE"/>
    <property type="match status" value="1"/>
</dbReference>
<sequence>MLLTLDVGNSHIHAGVFDHDELILQFRYTTASAHGSSDQIGIFLRQALSENALDPNKITGVAIASVVPAINYSLRSAILKYFDLEPFFLQPGVKTGLKMQVATPKEVGADRIAGCIAAVELFANKDILVIDLGTATVFDVVRKDKTYLSGAILPGVRISLEALSSNAAQLSSVSIVKPMMAIGKDTDTNLQSGIYYGHLGALKELKSVMIQELKTDPSNVITVATGGFSQLFNVPGLFDAIVPDLVLQGIKMAFDKNK</sequence>
<keyword evidence="16" id="KW-0479">Metal-binding</keyword>
<dbReference type="GO" id="GO:0005524">
    <property type="term" value="F:ATP binding"/>
    <property type="evidence" value="ECO:0007669"/>
    <property type="project" value="UniProtKB-UniRule"/>
</dbReference>
<comment type="function">
    <text evidence="16">Catalyzes the phosphorylation of pantothenate (Pan), the first step in CoA biosynthesis.</text>
</comment>
<comment type="similarity">
    <text evidence="14 16">Belongs to the type III pantothenate kinase family.</text>
</comment>
<comment type="catalytic activity">
    <reaction evidence="1 16">
        <text>(R)-pantothenate + ATP = (R)-4'-phosphopantothenate + ADP + H(+)</text>
        <dbReference type="Rhea" id="RHEA:16373"/>
        <dbReference type="ChEBI" id="CHEBI:10986"/>
        <dbReference type="ChEBI" id="CHEBI:15378"/>
        <dbReference type="ChEBI" id="CHEBI:29032"/>
        <dbReference type="ChEBI" id="CHEBI:30616"/>
        <dbReference type="ChEBI" id="CHEBI:456216"/>
        <dbReference type="EC" id="2.7.1.33"/>
    </reaction>
</comment>
<evidence type="ECO:0000256" key="3">
    <source>
        <dbReference type="ARBA" id="ARBA00004496"/>
    </source>
</evidence>
<evidence type="ECO:0000256" key="15">
    <source>
        <dbReference type="ARBA" id="ARBA00040883"/>
    </source>
</evidence>
<keyword evidence="8 16" id="KW-0808">Transferase</keyword>
<evidence type="ECO:0000256" key="4">
    <source>
        <dbReference type="ARBA" id="ARBA00005225"/>
    </source>
</evidence>
<evidence type="ECO:0000256" key="6">
    <source>
        <dbReference type="ARBA" id="ARBA00012102"/>
    </source>
</evidence>
<evidence type="ECO:0000256" key="5">
    <source>
        <dbReference type="ARBA" id="ARBA00011738"/>
    </source>
</evidence>
<evidence type="ECO:0000256" key="1">
    <source>
        <dbReference type="ARBA" id="ARBA00001206"/>
    </source>
</evidence>
<feature type="active site" description="Proton acceptor" evidence="16">
    <location>
        <position position="110"/>
    </location>
</feature>
<dbReference type="UniPathway" id="UPA00241">
    <property type="reaction ID" value="UER00352"/>
</dbReference>
<dbReference type="Proteomes" id="UP000636949">
    <property type="component" value="Unassembled WGS sequence"/>
</dbReference>
<dbReference type="GO" id="GO:0015937">
    <property type="term" value="P:coenzyme A biosynthetic process"/>
    <property type="evidence" value="ECO:0007669"/>
    <property type="project" value="UniProtKB-UniRule"/>
</dbReference>
<dbReference type="NCBIfam" id="TIGR00671">
    <property type="entry name" value="baf"/>
    <property type="match status" value="1"/>
</dbReference>
<dbReference type="GO" id="GO:0046872">
    <property type="term" value="F:metal ion binding"/>
    <property type="evidence" value="ECO:0007669"/>
    <property type="project" value="UniProtKB-KW"/>
</dbReference>
<keyword evidence="11 16" id="KW-0067">ATP-binding</keyword>
<evidence type="ECO:0000313" key="18">
    <source>
        <dbReference type="Proteomes" id="UP000636949"/>
    </source>
</evidence>
<feature type="binding site" evidence="16">
    <location>
        <begin position="6"/>
        <end position="13"/>
    </location>
    <ligand>
        <name>ATP</name>
        <dbReference type="ChEBI" id="CHEBI:30616"/>
    </ligand>
</feature>
<dbReference type="Gene3D" id="3.30.420.40">
    <property type="match status" value="2"/>
</dbReference>
<evidence type="ECO:0000256" key="14">
    <source>
        <dbReference type="ARBA" id="ARBA00038036"/>
    </source>
</evidence>
<proteinExistence type="inferred from homology"/>
<evidence type="ECO:0000256" key="12">
    <source>
        <dbReference type="ARBA" id="ARBA00022958"/>
    </source>
</evidence>
<comment type="caution">
    <text evidence="17">The sequence shown here is derived from an EMBL/GenBank/DDBJ whole genome shotgun (WGS) entry which is preliminary data.</text>
</comment>
<dbReference type="RefSeq" id="WP_117001338.1">
    <property type="nucleotide sequence ID" value="NZ_BMJS01000001.1"/>
</dbReference>
<feature type="binding site" evidence="16">
    <location>
        <position position="134"/>
    </location>
    <ligand>
        <name>ATP</name>
        <dbReference type="ChEBI" id="CHEBI:30616"/>
    </ligand>
</feature>
<dbReference type="SUPFAM" id="SSF53067">
    <property type="entry name" value="Actin-like ATPase domain"/>
    <property type="match status" value="2"/>
</dbReference>
<dbReference type="InterPro" id="IPR043129">
    <property type="entry name" value="ATPase_NBD"/>
</dbReference>
<gene>
    <name evidence="17" type="primary">coaX1</name>
    <name evidence="16" type="synonym">coaX</name>
    <name evidence="17" type="ORF">GCM10010995_00430</name>
</gene>
<keyword evidence="7 16" id="KW-0963">Cytoplasm</keyword>
<dbReference type="GO" id="GO:0004594">
    <property type="term" value="F:pantothenate kinase activity"/>
    <property type="evidence" value="ECO:0007669"/>
    <property type="project" value="UniProtKB-UniRule"/>
</dbReference>
<comment type="caution">
    <text evidence="16">Lacks conserved residue(s) required for the propagation of feature annotation.</text>
</comment>
<dbReference type="PANTHER" id="PTHR34265:SF1">
    <property type="entry name" value="TYPE III PANTOTHENATE KINASE"/>
    <property type="match status" value="1"/>
</dbReference>
<name>A0A8J2Z1K8_9GAMM</name>
<dbReference type="GO" id="GO:0005737">
    <property type="term" value="C:cytoplasm"/>
    <property type="evidence" value="ECO:0007669"/>
    <property type="project" value="UniProtKB-SubCell"/>
</dbReference>
<keyword evidence="13 16" id="KW-0173">Coenzyme A biosynthesis</keyword>
<comment type="cofactor">
    <cofactor evidence="16">
        <name>NH4(+)</name>
        <dbReference type="ChEBI" id="CHEBI:28938"/>
    </cofactor>
    <cofactor evidence="16">
        <name>K(+)</name>
        <dbReference type="ChEBI" id="CHEBI:29103"/>
    </cofactor>
    <text evidence="16">A monovalent cation. Ammonium or potassium.</text>
</comment>
<dbReference type="EMBL" id="BMJS01000001">
    <property type="protein sequence ID" value="GGF86998.1"/>
    <property type="molecule type" value="Genomic_DNA"/>
</dbReference>
<comment type="subunit">
    <text evidence="5 16">Homodimer.</text>
</comment>
<evidence type="ECO:0000256" key="13">
    <source>
        <dbReference type="ARBA" id="ARBA00022993"/>
    </source>
</evidence>
<keyword evidence="18" id="KW-1185">Reference proteome</keyword>
<feature type="binding site" evidence="16">
    <location>
        <position position="131"/>
    </location>
    <ligand>
        <name>K(+)</name>
        <dbReference type="ChEBI" id="CHEBI:29103"/>
    </ligand>
</feature>
<evidence type="ECO:0000256" key="9">
    <source>
        <dbReference type="ARBA" id="ARBA00022741"/>
    </source>
</evidence>
<dbReference type="InterPro" id="IPR004619">
    <property type="entry name" value="Type_III_PanK"/>
</dbReference>
<comment type="pathway">
    <text evidence="4 16">Cofactor biosynthesis; coenzyme A biosynthesis; CoA from (R)-pantothenate: step 1/5.</text>
</comment>
<evidence type="ECO:0000256" key="16">
    <source>
        <dbReference type="HAMAP-Rule" id="MF_01274"/>
    </source>
</evidence>
<reference evidence="17" key="2">
    <citation type="submission" date="2020-09" db="EMBL/GenBank/DDBJ databases">
        <authorList>
            <person name="Sun Q."/>
            <person name="Zhou Y."/>
        </authorList>
    </citation>
    <scope>NUCLEOTIDE SEQUENCE</scope>
    <source>
        <strain evidence="17">CGMCC 1.15758</strain>
    </source>
</reference>
<comment type="cofactor">
    <cofactor evidence="2">
        <name>K(+)</name>
        <dbReference type="ChEBI" id="CHEBI:29103"/>
    </cofactor>
</comment>
<comment type="subcellular location">
    <subcellularLocation>
        <location evidence="3 16">Cytoplasm</location>
    </subcellularLocation>
</comment>
<keyword evidence="10 16" id="KW-0418">Kinase</keyword>
<evidence type="ECO:0000256" key="2">
    <source>
        <dbReference type="ARBA" id="ARBA00001958"/>
    </source>
</evidence>
<reference evidence="17" key="1">
    <citation type="journal article" date="2014" name="Int. J. Syst. Evol. Microbiol.">
        <title>Complete genome sequence of Corynebacterium casei LMG S-19264T (=DSM 44701T), isolated from a smear-ripened cheese.</title>
        <authorList>
            <consortium name="US DOE Joint Genome Institute (JGI-PGF)"/>
            <person name="Walter F."/>
            <person name="Albersmeier A."/>
            <person name="Kalinowski J."/>
            <person name="Ruckert C."/>
        </authorList>
    </citation>
    <scope>NUCLEOTIDE SEQUENCE</scope>
    <source>
        <strain evidence="17">CGMCC 1.15758</strain>
    </source>
</reference>
<keyword evidence="9 16" id="KW-0547">Nucleotide-binding</keyword>
<evidence type="ECO:0000256" key="10">
    <source>
        <dbReference type="ARBA" id="ARBA00022777"/>
    </source>
</evidence>
<organism evidence="17 18">
    <name type="scientific">Cysteiniphilum litorale</name>
    <dbReference type="NCBI Taxonomy" id="2056700"/>
    <lineage>
        <taxon>Bacteria</taxon>
        <taxon>Pseudomonadati</taxon>
        <taxon>Pseudomonadota</taxon>
        <taxon>Gammaproteobacteria</taxon>
        <taxon>Thiotrichales</taxon>
        <taxon>Fastidiosibacteraceae</taxon>
        <taxon>Cysteiniphilum</taxon>
    </lineage>
</organism>
<dbReference type="Pfam" id="PF03309">
    <property type="entry name" value="Pan_kinase"/>
    <property type="match status" value="1"/>
</dbReference>
<feature type="binding site" evidence="16">
    <location>
        <position position="186"/>
    </location>
    <ligand>
        <name>substrate</name>
    </ligand>
</feature>
<dbReference type="HAMAP" id="MF_01274">
    <property type="entry name" value="Pantothen_kinase_3"/>
    <property type="match status" value="1"/>
</dbReference>
<accession>A0A8J2Z1K8</accession>
<dbReference type="CDD" id="cd24015">
    <property type="entry name" value="ASKHA_NBD_PanK-III"/>
    <property type="match status" value="1"/>
</dbReference>
<protein>
    <recommendedName>
        <fullName evidence="15 16">Type III pantothenate kinase</fullName>
        <ecNumber evidence="6 16">2.7.1.33</ecNumber>
    </recommendedName>
    <alternativeName>
        <fullName evidence="16">PanK-III</fullName>
    </alternativeName>
    <alternativeName>
        <fullName evidence="16">Pantothenic acid kinase</fullName>
    </alternativeName>
</protein>
<evidence type="ECO:0000256" key="11">
    <source>
        <dbReference type="ARBA" id="ARBA00022840"/>
    </source>
</evidence>